<dbReference type="AlphaFoldDB" id="A0A367IV71"/>
<gene>
    <name evidence="1" type="ORF">CU098_007289</name>
</gene>
<accession>A0A367IV71</accession>
<protein>
    <submittedName>
        <fullName evidence="1">Uncharacterized protein</fullName>
    </submittedName>
</protein>
<reference evidence="1 2" key="1">
    <citation type="journal article" date="2018" name="G3 (Bethesda)">
        <title>Phylogenetic and Phylogenomic Definition of Rhizopus Species.</title>
        <authorList>
            <person name="Gryganskyi A.P."/>
            <person name="Golan J."/>
            <person name="Dolatabadi S."/>
            <person name="Mondo S."/>
            <person name="Robb S."/>
            <person name="Idnurm A."/>
            <person name="Muszewska A."/>
            <person name="Steczkiewicz K."/>
            <person name="Masonjones S."/>
            <person name="Liao H.L."/>
            <person name="Gajdeczka M.T."/>
            <person name="Anike F."/>
            <person name="Vuek A."/>
            <person name="Anishchenko I.M."/>
            <person name="Voigt K."/>
            <person name="de Hoog G.S."/>
            <person name="Smith M.E."/>
            <person name="Heitman J."/>
            <person name="Vilgalys R."/>
            <person name="Stajich J.E."/>
        </authorList>
    </citation>
    <scope>NUCLEOTIDE SEQUENCE [LARGE SCALE GENOMIC DNA]</scope>
    <source>
        <strain evidence="1 2">LSU 92-RS-03</strain>
    </source>
</reference>
<dbReference type="EMBL" id="PJQM01005460">
    <property type="protein sequence ID" value="RCH81578.1"/>
    <property type="molecule type" value="Genomic_DNA"/>
</dbReference>
<comment type="caution">
    <text evidence="1">The sequence shown here is derived from an EMBL/GenBank/DDBJ whole genome shotgun (WGS) entry which is preliminary data.</text>
</comment>
<evidence type="ECO:0000313" key="1">
    <source>
        <dbReference type="EMBL" id="RCH81578.1"/>
    </source>
</evidence>
<proteinExistence type="predicted"/>
<dbReference type="Proteomes" id="UP000253551">
    <property type="component" value="Unassembled WGS sequence"/>
</dbReference>
<name>A0A367IV71_RHIST</name>
<organism evidence="1 2">
    <name type="scientific">Rhizopus stolonifer</name>
    <name type="common">Rhizopus nigricans</name>
    <dbReference type="NCBI Taxonomy" id="4846"/>
    <lineage>
        <taxon>Eukaryota</taxon>
        <taxon>Fungi</taxon>
        <taxon>Fungi incertae sedis</taxon>
        <taxon>Mucoromycota</taxon>
        <taxon>Mucoromycotina</taxon>
        <taxon>Mucoromycetes</taxon>
        <taxon>Mucorales</taxon>
        <taxon>Mucorineae</taxon>
        <taxon>Rhizopodaceae</taxon>
        <taxon>Rhizopus</taxon>
    </lineage>
</organism>
<dbReference type="OrthoDB" id="2289593at2759"/>
<sequence>MDPRVMININGSVCTMCWLVNLQTANLTPWKFTSDHLKILQELKVILDHIVSQELTMAHGLADIPSNISCFRDLRKKTISRLRFMRNARILAQSLEKESRLKKKESASYRRSPSCDDVENDIKRMRSIWFPSPRLGALIVIPVDMF</sequence>
<keyword evidence="2" id="KW-1185">Reference proteome</keyword>
<evidence type="ECO:0000313" key="2">
    <source>
        <dbReference type="Proteomes" id="UP000253551"/>
    </source>
</evidence>